<reference evidence="1" key="1">
    <citation type="submission" date="2023-10" db="EMBL/GenBank/DDBJ databases">
        <authorList>
            <person name="Hackl T."/>
        </authorList>
    </citation>
    <scope>NUCLEOTIDE SEQUENCE</scope>
</reference>
<sequence>MATGRPDLCVTTKVEVDEDAFNKITKIWIPTTHDGTQLWSHPANIDNYILGLGKDPKQSLRLSISSGSGGANEQLLIPPEVANSNAIVFWVDCKTKHDHVSDDKVDYTKWKKNVYGERREDKSQDWKDTQAVRNG</sequence>
<accession>A0AAI8VFA3</accession>
<comment type="caution">
    <text evidence="1">The sequence shown here is derived from an EMBL/GenBank/DDBJ whole genome shotgun (WGS) entry which is preliminary data.</text>
</comment>
<evidence type="ECO:0000313" key="2">
    <source>
        <dbReference type="Proteomes" id="UP001295740"/>
    </source>
</evidence>
<proteinExistence type="predicted"/>
<organism evidence="1 2">
    <name type="scientific">Anthostomella pinea</name>
    <dbReference type="NCBI Taxonomy" id="933095"/>
    <lineage>
        <taxon>Eukaryota</taxon>
        <taxon>Fungi</taxon>
        <taxon>Dikarya</taxon>
        <taxon>Ascomycota</taxon>
        <taxon>Pezizomycotina</taxon>
        <taxon>Sordariomycetes</taxon>
        <taxon>Xylariomycetidae</taxon>
        <taxon>Xylariales</taxon>
        <taxon>Xylariaceae</taxon>
        <taxon>Anthostomella</taxon>
    </lineage>
</organism>
<dbReference type="Pfam" id="PF19287">
    <property type="entry name" value="DUF5910"/>
    <property type="match status" value="1"/>
</dbReference>
<dbReference type="Proteomes" id="UP001295740">
    <property type="component" value="Unassembled WGS sequence"/>
</dbReference>
<keyword evidence="2" id="KW-1185">Reference proteome</keyword>
<gene>
    <name evidence="1" type="ORF">KHLLAP_LOCUS3957</name>
</gene>
<name>A0AAI8VFA3_9PEZI</name>
<protein>
    <submittedName>
        <fullName evidence="1">Uu.00g108830.m01.CDS01</fullName>
    </submittedName>
</protein>
<dbReference type="EMBL" id="CAUWAG010000006">
    <property type="protein sequence ID" value="CAJ2503489.1"/>
    <property type="molecule type" value="Genomic_DNA"/>
</dbReference>
<evidence type="ECO:0000313" key="1">
    <source>
        <dbReference type="EMBL" id="CAJ2503489.1"/>
    </source>
</evidence>
<dbReference type="InterPro" id="IPR045564">
    <property type="entry name" value="DUF5910"/>
</dbReference>
<dbReference type="AlphaFoldDB" id="A0AAI8VFA3"/>